<dbReference type="SUPFAM" id="SSF57603">
    <property type="entry name" value="FnI-like domain"/>
    <property type="match status" value="1"/>
</dbReference>
<evidence type="ECO:0000259" key="1">
    <source>
        <dbReference type="SMART" id="SM00214"/>
    </source>
</evidence>
<name>A0A915IST6_ROMCU</name>
<sequence>MAMELQFLKCTLDTCLLLPHDALLVLMKLSCMLKRSLHSGIRHAAFKECFIMGSGTVALKNKYSYYLFGFLDDGLLQPTAKNFKNSRYKQYHKVCDDCSEFASVESLWIDILVTAQPQPPTDGQGSRPGDCLIDGEVHRDGERFQLRCSGMCTCSKGNIGCSSMCPPFIIPDHCRLQKTAGSCCNEGCLLLF</sequence>
<evidence type="ECO:0000313" key="3">
    <source>
        <dbReference type="WBParaSite" id="nRc.2.0.1.t16881-RA"/>
    </source>
</evidence>
<dbReference type="Proteomes" id="UP000887565">
    <property type="component" value="Unplaced"/>
</dbReference>
<dbReference type="SMART" id="SM00214">
    <property type="entry name" value="VWC"/>
    <property type="match status" value="1"/>
</dbReference>
<organism evidence="2 3">
    <name type="scientific">Romanomermis culicivorax</name>
    <name type="common">Nematode worm</name>
    <dbReference type="NCBI Taxonomy" id="13658"/>
    <lineage>
        <taxon>Eukaryota</taxon>
        <taxon>Metazoa</taxon>
        <taxon>Ecdysozoa</taxon>
        <taxon>Nematoda</taxon>
        <taxon>Enoplea</taxon>
        <taxon>Dorylaimia</taxon>
        <taxon>Mermithida</taxon>
        <taxon>Mermithoidea</taxon>
        <taxon>Mermithidae</taxon>
        <taxon>Romanomermis</taxon>
    </lineage>
</organism>
<reference evidence="3" key="1">
    <citation type="submission" date="2022-11" db="UniProtKB">
        <authorList>
            <consortium name="WormBaseParasite"/>
        </authorList>
    </citation>
    <scope>IDENTIFICATION</scope>
</reference>
<feature type="domain" description="VWFC" evidence="1">
    <location>
        <begin position="131"/>
        <end position="188"/>
    </location>
</feature>
<proteinExistence type="predicted"/>
<dbReference type="InterPro" id="IPR001007">
    <property type="entry name" value="VWF_dom"/>
</dbReference>
<dbReference type="AlphaFoldDB" id="A0A915IST6"/>
<keyword evidence="2" id="KW-1185">Reference proteome</keyword>
<accession>A0A915IST6</accession>
<evidence type="ECO:0000313" key="2">
    <source>
        <dbReference type="Proteomes" id="UP000887565"/>
    </source>
</evidence>
<dbReference type="WBParaSite" id="nRc.2.0.1.t16881-RA">
    <property type="protein sequence ID" value="nRc.2.0.1.t16881-RA"/>
    <property type="gene ID" value="nRc.2.0.1.g16881"/>
</dbReference>
<protein>
    <submittedName>
        <fullName evidence="3">VWFC domain-containing protein</fullName>
    </submittedName>
</protein>